<keyword evidence="2" id="KW-1185">Reference proteome</keyword>
<protein>
    <submittedName>
        <fullName evidence="1">Uncharacterized protein</fullName>
    </submittedName>
</protein>
<dbReference type="EMBL" id="AP022612">
    <property type="protein sequence ID" value="BBZ31530.1"/>
    <property type="molecule type" value="Genomic_DNA"/>
</dbReference>
<dbReference type="Proteomes" id="UP000466931">
    <property type="component" value="Chromosome"/>
</dbReference>
<gene>
    <name evidence="1" type="ORF">MCNF_01350</name>
</gene>
<dbReference type="RefSeq" id="WP_085155810.1">
    <property type="nucleotide sequence ID" value="NZ_AP022612.1"/>
</dbReference>
<accession>A0A7I7XQQ9</accession>
<dbReference type="AlphaFoldDB" id="A0A7I7XQQ9"/>
<reference evidence="1" key="2">
    <citation type="submission" date="2020-02" db="EMBL/GenBank/DDBJ databases">
        <authorList>
            <person name="Matsumoto Y."/>
            <person name="Motooka D."/>
            <person name="Nakamura S."/>
        </authorList>
    </citation>
    <scope>NUCLEOTIDE SEQUENCE</scope>
    <source>
        <strain evidence="1">JCM 13671</strain>
    </source>
</reference>
<evidence type="ECO:0000313" key="2">
    <source>
        <dbReference type="Proteomes" id="UP000466931"/>
    </source>
</evidence>
<dbReference type="SUPFAM" id="SSF52980">
    <property type="entry name" value="Restriction endonuclease-like"/>
    <property type="match status" value="1"/>
</dbReference>
<dbReference type="InterPro" id="IPR011335">
    <property type="entry name" value="Restrct_endonuc-II-like"/>
</dbReference>
<proteinExistence type="predicted"/>
<dbReference type="OrthoDB" id="5181611at2"/>
<organism evidence="1 2">
    <name type="scientific">Mycolicibacterium confluentis</name>
    <dbReference type="NCBI Taxonomy" id="28047"/>
    <lineage>
        <taxon>Bacteria</taxon>
        <taxon>Bacillati</taxon>
        <taxon>Actinomycetota</taxon>
        <taxon>Actinomycetes</taxon>
        <taxon>Mycobacteriales</taxon>
        <taxon>Mycobacteriaceae</taxon>
        <taxon>Mycolicibacterium</taxon>
    </lineage>
</organism>
<dbReference type="Gene3D" id="3.40.960.10">
    <property type="entry name" value="VSR Endonuclease"/>
    <property type="match status" value="1"/>
</dbReference>
<sequence>MTGPFIGSTAVASGQMSKYQLASRYVRLFPDVYVPADLAVTASVRAIAAWLWSGQIGVVAGFAAAALHGSRWVDAARPVDLIHDNRHRQAGVVVRGDRVDDDDVADIDGVSVTTPARTALDLSCWYPRSTAVAAVDALARATDLNVADAELLAERATGRRGIRRARRVLRLVDAGAQSPKETWLRLLVLDAGFPPVQTQIPVFDEFGDAIAYLDMGWEELKIALEYDGDHHRTSRSQFSYDRRRLEMLRRRHWVVVVVTADDKPEDILRRVRDAIASRRARAVHAA</sequence>
<evidence type="ECO:0000313" key="1">
    <source>
        <dbReference type="EMBL" id="BBZ31530.1"/>
    </source>
</evidence>
<name>A0A7I7XQQ9_9MYCO</name>
<reference evidence="1" key="1">
    <citation type="journal article" date="2019" name="Emerg. Microbes Infect.">
        <title>Comprehensive subspecies identification of 175 nontuberculous mycobacteria species based on 7547 genomic profiles.</title>
        <authorList>
            <person name="Matsumoto Y."/>
            <person name="Kinjo T."/>
            <person name="Motooka D."/>
            <person name="Nabeya D."/>
            <person name="Jung N."/>
            <person name="Uechi K."/>
            <person name="Horii T."/>
            <person name="Iida T."/>
            <person name="Fujita J."/>
            <person name="Nakamura S."/>
        </authorList>
    </citation>
    <scope>NUCLEOTIDE SEQUENCE [LARGE SCALE GENOMIC DNA]</scope>
    <source>
        <strain evidence="1">JCM 13671</strain>
    </source>
</reference>